<reference evidence="1 2" key="1">
    <citation type="submission" date="2018-07" db="EMBL/GenBank/DDBJ databases">
        <title>Genomic Encyclopedia of Type Strains, Phase IV (KMG-IV): sequencing the most valuable type-strain genomes for metagenomic binning, comparative biology and taxonomic classification.</title>
        <authorList>
            <person name="Goeker M."/>
        </authorList>
    </citation>
    <scope>NUCLEOTIDE SEQUENCE [LARGE SCALE GENOMIC DNA]</scope>
    <source>
        <strain evidence="1 2">DSM 44952</strain>
    </source>
</reference>
<keyword evidence="2" id="KW-1185">Reference proteome</keyword>
<name>A0A370HFC6_9NOCA</name>
<gene>
    <name evidence="1" type="ORF">DFR68_101606</name>
</gene>
<accession>A0A370HFC6</accession>
<sequence length="71" mass="7671">MDIEPDSAATADAQAAELRAAPDLAARAERAGYRLVHGPYTPSVWRLLDAVDGADLFAAEHLDEIAHWLDT</sequence>
<evidence type="ECO:0000313" key="1">
    <source>
        <dbReference type="EMBL" id="RDI55772.1"/>
    </source>
</evidence>
<dbReference type="EMBL" id="QQAZ01000001">
    <property type="protein sequence ID" value="RDI55772.1"/>
    <property type="molecule type" value="Genomic_DNA"/>
</dbReference>
<protein>
    <submittedName>
        <fullName evidence="1">Uncharacterized protein</fullName>
    </submittedName>
</protein>
<dbReference type="Proteomes" id="UP000255355">
    <property type="component" value="Unassembled WGS sequence"/>
</dbReference>
<dbReference type="RefSeq" id="WP_114699389.1">
    <property type="nucleotide sequence ID" value="NZ_QQAZ01000001.1"/>
</dbReference>
<proteinExistence type="predicted"/>
<organism evidence="1 2">
    <name type="scientific">Nocardia mexicana</name>
    <dbReference type="NCBI Taxonomy" id="279262"/>
    <lineage>
        <taxon>Bacteria</taxon>
        <taxon>Bacillati</taxon>
        <taxon>Actinomycetota</taxon>
        <taxon>Actinomycetes</taxon>
        <taxon>Mycobacteriales</taxon>
        <taxon>Nocardiaceae</taxon>
        <taxon>Nocardia</taxon>
    </lineage>
</organism>
<comment type="caution">
    <text evidence="1">The sequence shown here is derived from an EMBL/GenBank/DDBJ whole genome shotgun (WGS) entry which is preliminary data.</text>
</comment>
<dbReference type="STRING" id="1210089.GCA_001613165_04171"/>
<dbReference type="AlphaFoldDB" id="A0A370HFC6"/>
<dbReference type="OrthoDB" id="4559776at2"/>
<evidence type="ECO:0000313" key="2">
    <source>
        <dbReference type="Proteomes" id="UP000255355"/>
    </source>
</evidence>